<name>A0A2S9X7X9_9NEIS</name>
<feature type="domain" description="HTH cro/C1-type" evidence="4">
    <location>
        <begin position="8"/>
        <end position="61"/>
    </location>
</feature>
<dbReference type="CDD" id="cd00093">
    <property type="entry name" value="HTH_XRE"/>
    <property type="match status" value="1"/>
</dbReference>
<dbReference type="PANTHER" id="PTHR40661:SF2">
    <property type="entry name" value="HTH-TYPE TRANSCRIPTIONAL REGULATOR PRTR"/>
    <property type="match status" value="1"/>
</dbReference>
<keyword evidence="2" id="KW-0238">DNA-binding</keyword>
<dbReference type="SMART" id="SM00530">
    <property type="entry name" value="HTH_XRE"/>
    <property type="match status" value="1"/>
</dbReference>
<dbReference type="AlphaFoldDB" id="A0A2S9X7X9"/>
<organism evidence="5 6">
    <name type="scientific">Chromobacterium amazonense</name>
    <dbReference type="NCBI Taxonomy" id="1382803"/>
    <lineage>
        <taxon>Bacteria</taxon>
        <taxon>Pseudomonadati</taxon>
        <taxon>Pseudomonadota</taxon>
        <taxon>Betaproteobacteria</taxon>
        <taxon>Neisseriales</taxon>
        <taxon>Chromobacteriaceae</taxon>
        <taxon>Chromobacterium</taxon>
    </lineage>
</organism>
<evidence type="ECO:0000256" key="2">
    <source>
        <dbReference type="ARBA" id="ARBA00023125"/>
    </source>
</evidence>
<evidence type="ECO:0000259" key="4">
    <source>
        <dbReference type="PROSITE" id="PS50943"/>
    </source>
</evidence>
<evidence type="ECO:0000313" key="6">
    <source>
        <dbReference type="Proteomes" id="UP000239469"/>
    </source>
</evidence>
<dbReference type="PANTHER" id="PTHR40661">
    <property type="match status" value="1"/>
</dbReference>
<evidence type="ECO:0000313" key="5">
    <source>
        <dbReference type="EMBL" id="PRP71824.1"/>
    </source>
</evidence>
<dbReference type="SUPFAM" id="SSF47413">
    <property type="entry name" value="lambda repressor-like DNA-binding domains"/>
    <property type="match status" value="1"/>
</dbReference>
<dbReference type="Pfam" id="PF01381">
    <property type="entry name" value="HTH_3"/>
    <property type="match status" value="1"/>
</dbReference>
<dbReference type="InterPro" id="IPR001387">
    <property type="entry name" value="Cro/C1-type_HTH"/>
</dbReference>
<comment type="caution">
    <text evidence="5">The sequence shown here is derived from an EMBL/GenBank/DDBJ whole genome shotgun (WGS) entry which is preliminary data.</text>
</comment>
<sequence>MDTMATRLQAERKKRNWTQRDLARKAGVGPTTIASLESGRSQTSRKLVDIARVLHLNPTWLETGKGPRPALSECEIPYLAAASPEHLAQLLAEKSDEELIELFRLFLTFRR</sequence>
<reference evidence="5 6" key="1">
    <citation type="submission" date="2017-01" db="EMBL/GenBank/DDBJ databases">
        <title>New insights into the genetic diversity of Chromobacterium isolated from tropical freshwater lake.</title>
        <authorList>
            <person name="Santos A.B."/>
            <person name="Nascimento A.M."/>
            <person name="Da Silva P.C."/>
        </authorList>
    </citation>
    <scope>NUCLEOTIDE SEQUENCE [LARGE SCALE GENOMIC DNA]</scope>
    <source>
        <strain evidence="5 6">56AF</strain>
    </source>
</reference>
<dbReference type="EMBL" id="MTBD01000007">
    <property type="protein sequence ID" value="PRP71824.1"/>
    <property type="molecule type" value="Genomic_DNA"/>
</dbReference>
<evidence type="ECO:0000256" key="1">
    <source>
        <dbReference type="ARBA" id="ARBA00023015"/>
    </source>
</evidence>
<keyword evidence="1" id="KW-0805">Transcription regulation</keyword>
<dbReference type="InterPro" id="IPR010982">
    <property type="entry name" value="Lambda_DNA-bd_dom_sf"/>
</dbReference>
<dbReference type="GO" id="GO:0003677">
    <property type="term" value="F:DNA binding"/>
    <property type="evidence" value="ECO:0007669"/>
    <property type="project" value="UniProtKB-KW"/>
</dbReference>
<accession>A0A2S9X7X9</accession>
<keyword evidence="3" id="KW-0804">Transcription</keyword>
<proteinExistence type="predicted"/>
<protein>
    <recommendedName>
        <fullName evidence="4">HTH cro/C1-type domain-containing protein</fullName>
    </recommendedName>
</protein>
<dbReference type="OrthoDB" id="8595830at2"/>
<evidence type="ECO:0000256" key="3">
    <source>
        <dbReference type="ARBA" id="ARBA00023163"/>
    </source>
</evidence>
<gene>
    <name evidence="5" type="ORF">BUE93_04045</name>
</gene>
<dbReference type="Gene3D" id="1.10.260.40">
    <property type="entry name" value="lambda repressor-like DNA-binding domains"/>
    <property type="match status" value="1"/>
</dbReference>
<dbReference type="Proteomes" id="UP000239469">
    <property type="component" value="Unassembled WGS sequence"/>
</dbReference>
<dbReference type="PROSITE" id="PS50943">
    <property type="entry name" value="HTH_CROC1"/>
    <property type="match status" value="1"/>
</dbReference>